<dbReference type="HOGENOM" id="CLU_2088662_0_0_1"/>
<dbReference type="Gramene" id="OMERI12G08470.1">
    <property type="protein sequence ID" value="OMERI12G08470.1"/>
    <property type="gene ID" value="OMERI12G08470"/>
</dbReference>
<dbReference type="AlphaFoldDB" id="A0A0E0FC53"/>
<sequence length="117" mass="12548">MTEETHRWLEGVYPSSRRRQPMRQRGRGLMLAPSWEPRHRRCLGNPEALGEPHHRCCPAVKEKPERVGEERVAGGVEASDEAGDVGCGKAGGLSPVGDIAPGAEMVASGPPVTEATV</sequence>
<evidence type="ECO:0000313" key="1">
    <source>
        <dbReference type="EnsemblPlants" id="OMERI12G08470.1"/>
    </source>
</evidence>
<evidence type="ECO:0000313" key="2">
    <source>
        <dbReference type="Proteomes" id="UP000008021"/>
    </source>
</evidence>
<dbReference type="Proteomes" id="UP000008021">
    <property type="component" value="Chromosome 12"/>
</dbReference>
<organism evidence="1">
    <name type="scientific">Oryza meridionalis</name>
    <dbReference type="NCBI Taxonomy" id="40149"/>
    <lineage>
        <taxon>Eukaryota</taxon>
        <taxon>Viridiplantae</taxon>
        <taxon>Streptophyta</taxon>
        <taxon>Embryophyta</taxon>
        <taxon>Tracheophyta</taxon>
        <taxon>Spermatophyta</taxon>
        <taxon>Magnoliopsida</taxon>
        <taxon>Liliopsida</taxon>
        <taxon>Poales</taxon>
        <taxon>Poaceae</taxon>
        <taxon>BOP clade</taxon>
        <taxon>Oryzoideae</taxon>
        <taxon>Oryzeae</taxon>
        <taxon>Oryzinae</taxon>
        <taxon>Oryza</taxon>
    </lineage>
</organism>
<reference evidence="1" key="2">
    <citation type="submission" date="2018-05" db="EMBL/GenBank/DDBJ databases">
        <title>OmerRS3 (Oryza meridionalis Reference Sequence Version 3).</title>
        <authorList>
            <person name="Zhang J."/>
            <person name="Kudrna D."/>
            <person name="Lee S."/>
            <person name="Talag J."/>
            <person name="Welchert J."/>
            <person name="Wing R.A."/>
        </authorList>
    </citation>
    <scope>NUCLEOTIDE SEQUENCE [LARGE SCALE GENOMIC DNA]</scope>
    <source>
        <strain evidence="1">cv. OR44</strain>
    </source>
</reference>
<proteinExistence type="predicted"/>
<name>A0A0E0FC53_9ORYZ</name>
<protein>
    <submittedName>
        <fullName evidence="1">Uncharacterized protein</fullName>
    </submittedName>
</protein>
<dbReference type="EnsemblPlants" id="OMERI12G08470.1">
    <property type="protein sequence ID" value="OMERI12G08470.1"/>
    <property type="gene ID" value="OMERI12G08470"/>
</dbReference>
<accession>A0A0E0FC53</accession>
<reference evidence="1" key="1">
    <citation type="submission" date="2015-04" db="UniProtKB">
        <authorList>
            <consortium name="EnsemblPlants"/>
        </authorList>
    </citation>
    <scope>IDENTIFICATION</scope>
</reference>
<keyword evidence="2" id="KW-1185">Reference proteome</keyword>